<keyword evidence="5" id="KW-0573">Peptidoglycan synthesis</keyword>
<evidence type="ECO:0000256" key="2">
    <source>
        <dbReference type="ARBA" id="ARBA00022729"/>
    </source>
</evidence>
<evidence type="ECO:0000256" key="1">
    <source>
        <dbReference type="ARBA" id="ARBA00007164"/>
    </source>
</evidence>
<keyword evidence="14" id="KW-1185">Reference proteome</keyword>
<dbReference type="InterPro" id="IPR018044">
    <property type="entry name" value="Peptidase_S11"/>
</dbReference>
<name>A0A370GHC2_9BACI</name>
<evidence type="ECO:0000313" key="14">
    <source>
        <dbReference type="Proteomes" id="UP000255326"/>
    </source>
</evidence>
<keyword evidence="6" id="KW-0961">Cell wall biogenesis/degradation</keyword>
<keyword evidence="2 11" id="KW-0732">Signal</keyword>
<evidence type="ECO:0000313" key="13">
    <source>
        <dbReference type="EMBL" id="RDI43198.1"/>
    </source>
</evidence>
<dbReference type="PANTHER" id="PTHR21581">
    <property type="entry name" value="D-ALANYL-D-ALANINE CARBOXYPEPTIDASE"/>
    <property type="match status" value="1"/>
</dbReference>
<dbReference type="OrthoDB" id="9791132at2"/>
<keyword evidence="10" id="KW-0812">Transmembrane</keyword>
<comment type="caution">
    <text evidence="13">The sequence shown here is derived from an EMBL/GenBank/DDBJ whole genome shotgun (WGS) entry which is preliminary data.</text>
</comment>
<evidence type="ECO:0000256" key="8">
    <source>
        <dbReference type="PIRSR" id="PIRSR618044-2"/>
    </source>
</evidence>
<feature type="signal peptide" evidence="11">
    <location>
        <begin position="1"/>
        <end position="24"/>
    </location>
</feature>
<feature type="transmembrane region" description="Helical" evidence="10">
    <location>
        <begin position="360"/>
        <end position="378"/>
    </location>
</feature>
<evidence type="ECO:0000259" key="12">
    <source>
        <dbReference type="Pfam" id="PF00768"/>
    </source>
</evidence>
<dbReference type="GO" id="GO:0071555">
    <property type="term" value="P:cell wall organization"/>
    <property type="evidence" value="ECO:0007669"/>
    <property type="project" value="UniProtKB-KW"/>
</dbReference>
<dbReference type="Gene3D" id="3.40.710.10">
    <property type="entry name" value="DD-peptidase/beta-lactamase superfamily"/>
    <property type="match status" value="1"/>
</dbReference>
<dbReference type="PRINTS" id="PR00725">
    <property type="entry name" value="DADACBPTASE1"/>
</dbReference>
<reference evidence="13 14" key="1">
    <citation type="submission" date="2018-07" db="EMBL/GenBank/DDBJ databases">
        <title>Genomic Encyclopedia of Type Strains, Phase IV (KMG-IV): sequencing the most valuable type-strain genomes for metagenomic binning, comparative biology and taxonomic classification.</title>
        <authorList>
            <person name="Goeker M."/>
        </authorList>
    </citation>
    <scope>NUCLEOTIDE SEQUENCE [LARGE SCALE GENOMIC DNA]</scope>
    <source>
        <strain evidence="13 14">DSM 25281</strain>
    </source>
</reference>
<evidence type="ECO:0000256" key="3">
    <source>
        <dbReference type="ARBA" id="ARBA00022801"/>
    </source>
</evidence>
<dbReference type="RefSeq" id="WP_114745494.1">
    <property type="nucleotide sequence ID" value="NZ_QQAY01000004.1"/>
</dbReference>
<dbReference type="InterPro" id="IPR001967">
    <property type="entry name" value="Peptidase_S11_N"/>
</dbReference>
<feature type="active site" description="Acyl-ester intermediate" evidence="7">
    <location>
        <position position="61"/>
    </location>
</feature>
<feature type="chain" id="PRO_5016587652" evidence="11">
    <location>
        <begin position="25"/>
        <end position="386"/>
    </location>
</feature>
<keyword evidence="4" id="KW-0133">Cell shape</keyword>
<evidence type="ECO:0000256" key="4">
    <source>
        <dbReference type="ARBA" id="ARBA00022960"/>
    </source>
</evidence>
<organism evidence="13 14">
    <name type="scientific">Falsibacillus pallidus</name>
    <dbReference type="NCBI Taxonomy" id="493781"/>
    <lineage>
        <taxon>Bacteria</taxon>
        <taxon>Bacillati</taxon>
        <taxon>Bacillota</taxon>
        <taxon>Bacilli</taxon>
        <taxon>Bacillales</taxon>
        <taxon>Bacillaceae</taxon>
        <taxon>Falsibacillus</taxon>
    </lineage>
</organism>
<keyword evidence="13" id="KW-0645">Protease</keyword>
<dbReference type="GO" id="GO:0009252">
    <property type="term" value="P:peptidoglycan biosynthetic process"/>
    <property type="evidence" value="ECO:0007669"/>
    <property type="project" value="UniProtKB-KW"/>
</dbReference>
<keyword evidence="10" id="KW-1133">Transmembrane helix</keyword>
<keyword evidence="13" id="KW-0121">Carboxypeptidase</keyword>
<proteinExistence type="inferred from homology"/>
<sequence>MKKIVVSFLSLLILGSLAPYSALAAEGEELDIKSEAASVVDAKTGKILYQKNGDKKLYPASLTKIATAIYAIENGHLNDHVVVSHNAANVDGTRVYLLEGEDVTLKHLIQGMLVNSGNDAAIAIAEHLDGSVDEFSKNINAYLRSKVGVYHTHFVNPNGLFDEEHFTTANDLAKITDYAMKNPTFRQIFGTKTLKWHGDGWDTTLITHHKMLKEEIPFPGITGGKTGYVDQSGQTLATTAQNQNIDLTAITLNGTTKKSAYGDTKKLLEYGMTHYKTERVPEGSIFKKKDNAYKAEHDLYFTKGSGENVTKKVEKSGFLKIISKTGEVVAVFPLHELKAKASEGNKDSTSEDSAKKHSSLNLLLCSGIFLLICITILFKKIKKSSA</sequence>
<keyword evidence="3" id="KW-0378">Hydrolase</keyword>
<evidence type="ECO:0000256" key="11">
    <source>
        <dbReference type="SAM" id="SignalP"/>
    </source>
</evidence>
<keyword evidence="10" id="KW-0472">Membrane</keyword>
<evidence type="ECO:0000256" key="5">
    <source>
        <dbReference type="ARBA" id="ARBA00022984"/>
    </source>
</evidence>
<dbReference type="SUPFAM" id="SSF56601">
    <property type="entry name" value="beta-lactamase/transpeptidase-like"/>
    <property type="match status" value="1"/>
</dbReference>
<feature type="domain" description="Peptidase S11 D-alanyl-D-alanine carboxypeptidase A N-terminal" evidence="12">
    <location>
        <begin position="28"/>
        <end position="255"/>
    </location>
</feature>
<accession>A0A370GHC2</accession>
<dbReference type="PANTHER" id="PTHR21581:SF33">
    <property type="entry name" value="D-ALANYL-D-ALANINE CARBOXYPEPTIDASE DACB"/>
    <property type="match status" value="1"/>
</dbReference>
<gene>
    <name evidence="13" type="ORF">DFR59_104253</name>
</gene>
<evidence type="ECO:0000256" key="7">
    <source>
        <dbReference type="PIRSR" id="PIRSR618044-1"/>
    </source>
</evidence>
<feature type="active site" description="Acyl-ester intermediate" evidence="7">
    <location>
        <position position="64"/>
    </location>
</feature>
<feature type="binding site" evidence="8">
    <location>
        <position position="225"/>
    </location>
    <ligand>
        <name>substrate</name>
    </ligand>
</feature>
<protein>
    <submittedName>
        <fullName evidence="13">D-alanyl-D-alanine carboxypeptidase</fullName>
    </submittedName>
</protein>
<comment type="similarity">
    <text evidence="1 9">Belongs to the peptidase S11 family.</text>
</comment>
<dbReference type="GO" id="GO:0009002">
    <property type="term" value="F:serine-type D-Ala-D-Ala carboxypeptidase activity"/>
    <property type="evidence" value="ECO:0007669"/>
    <property type="project" value="InterPro"/>
</dbReference>
<dbReference type="GO" id="GO:0006508">
    <property type="term" value="P:proteolysis"/>
    <property type="evidence" value="ECO:0007669"/>
    <property type="project" value="InterPro"/>
</dbReference>
<feature type="active site" evidence="7">
    <location>
        <position position="116"/>
    </location>
</feature>
<evidence type="ECO:0000256" key="9">
    <source>
        <dbReference type="RuleBase" id="RU004016"/>
    </source>
</evidence>
<dbReference type="Pfam" id="PF00768">
    <property type="entry name" value="Peptidase_S11"/>
    <property type="match status" value="1"/>
</dbReference>
<evidence type="ECO:0000256" key="10">
    <source>
        <dbReference type="SAM" id="Phobius"/>
    </source>
</evidence>
<evidence type="ECO:0000256" key="6">
    <source>
        <dbReference type="ARBA" id="ARBA00023316"/>
    </source>
</evidence>
<dbReference type="Proteomes" id="UP000255326">
    <property type="component" value="Unassembled WGS sequence"/>
</dbReference>
<dbReference type="AlphaFoldDB" id="A0A370GHC2"/>
<dbReference type="InterPro" id="IPR012338">
    <property type="entry name" value="Beta-lactam/transpept-like"/>
</dbReference>
<dbReference type="EMBL" id="QQAY01000004">
    <property type="protein sequence ID" value="RDI43198.1"/>
    <property type="molecule type" value="Genomic_DNA"/>
</dbReference>
<dbReference type="GO" id="GO:0008360">
    <property type="term" value="P:regulation of cell shape"/>
    <property type="evidence" value="ECO:0007669"/>
    <property type="project" value="UniProtKB-KW"/>
</dbReference>